<protein>
    <submittedName>
        <fullName evidence="1">Uncharacterized protein</fullName>
    </submittedName>
</protein>
<name>X0UPP7_9ZZZZ</name>
<dbReference type="AlphaFoldDB" id="X0UPP7"/>
<accession>X0UPP7</accession>
<proteinExistence type="predicted"/>
<dbReference type="EMBL" id="BARS01021801">
    <property type="protein sequence ID" value="GAG07799.1"/>
    <property type="molecule type" value="Genomic_DNA"/>
</dbReference>
<reference evidence="1" key="1">
    <citation type="journal article" date="2014" name="Front. Microbiol.">
        <title>High frequency of phylogenetically diverse reductive dehalogenase-homologous genes in deep subseafloor sedimentary metagenomes.</title>
        <authorList>
            <person name="Kawai M."/>
            <person name="Futagami T."/>
            <person name="Toyoda A."/>
            <person name="Takaki Y."/>
            <person name="Nishi S."/>
            <person name="Hori S."/>
            <person name="Arai W."/>
            <person name="Tsubouchi T."/>
            <person name="Morono Y."/>
            <person name="Uchiyama I."/>
            <person name="Ito T."/>
            <person name="Fujiyama A."/>
            <person name="Inagaki F."/>
            <person name="Takami H."/>
        </authorList>
    </citation>
    <scope>NUCLEOTIDE SEQUENCE</scope>
    <source>
        <strain evidence="1">Expedition CK06-06</strain>
    </source>
</reference>
<gene>
    <name evidence="1" type="ORF">S01H1_34956</name>
</gene>
<comment type="caution">
    <text evidence="1">The sequence shown here is derived from an EMBL/GenBank/DDBJ whole genome shotgun (WGS) entry which is preliminary data.</text>
</comment>
<evidence type="ECO:0000313" key="1">
    <source>
        <dbReference type="EMBL" id="GAG07799.1"/>
    </source>
</evidence>
<sequence>MWPYRYQLSSVDRVRRSVYELLRDQMDTYLVKHALVESYENFRVNG</sequence>
<feature type="non-terminal residue" evidence="1">
    <location>
        <position position="46"/>
    </location>
</feature>
<organism evidence="1">
    <name type="scientific">marine sediment metagenome</name>
    <dbReference type="NCBI Taxonomy" id="412755"/>
    <lineage>
        <taxon>unclassified sequences</taxon>
        <taxon>metagenomes</taxon>
        <taxon>ecological metagenomes</taxon>
    </lineage>
</organism>